<dbReference type="InterPro" id="IPR031424">
    <property type="entry name" value="QVR-like"/>
</dbReference>
<keyword evidence="2" id="KW-0336">GPI-anchor</keyword>
<evidence type="ECO:0000256" key="3">
    <source>
        <dbReference type="ARBA" id="ARBA00022692"/>
    </source>
</evidence>
<evidence type="ECO:0000313" key="11">
    <source>
        <dbReference type="Proteomes" id="UP000019118"/>
    </source>
</evidence>
<keyword evidence="4 9" id="KW-0732">Signal</keyword>
<keyword evidence="3" id="KW-0812">Transmembrane</keyword>
<dbReference type="AlphaFoldDB" id="A0AAR5QJS9"/>
<evidence type="ECO:0000256" key="9">
    <source>
        <dbReference type="SAM" id="SignalP"/>
    </source>
</evidence>
<evidence type="ECO:0000256" key="4">
    <source>
        <dbReference type="ARBA" id="ARBA00022729"/>
    </source>
</evidence>
<dbReference type="Proteomes" id="UP000019118">
    <property type="component" value="Unassembled WGS sequence"/>
</dbReference>
<dbReference type="GeneID" id="109546777"/>
<name>A0AAR5QJS9_DENPD</name>
<evidence type="ECO:0000256" key="2">
    <source>
        <dbReference type="ARBA" id="ARBA00022622"/>
    </source>
</evidence>
<evidence type="ECO:0000256" key="6">
    <source>
        <dbReference type="ARBA" id="ARBA00023136"/>
    </source>
</evidence>
<reference evidence="10" key="2">
    <citation type="submission" date="2024-08" db="UniProtKB">
        <authorList>
            <consortium name="EnsemblMetazoa"/>
        </authorList>
    </citation>
    <scope>IDENTIFICATION</scope>
</reference>
<dbReference type="Pfam" id="PF17064">
    <property type="entry name" value="QVR"/>
    <property type="match status" value="1"/>
</dbReference>
<dbReference type="GO" id="GO:0032222">
    <property type="term" value="P:regulation of synaptic transmission, cholinergic"/>
    <property type="evidence" value="ECO:0007669"/>
    <property type="project" value="InterPro"/>
</dbReference>
<dbReference type="PANTHER" id="PTHR33562">
    <property type="entry name" value="ATILLA, ISOFORM B-RELATED-RELATED"/>
    <property type="match status" value="1"/>
</dbReference>
<reference evidence="11" key="1">
    <citation type="journal article" date="2013" name="Genome Biol.">
        <title>Draft genome of the mountain pine beetle, Dendroctonus ponderosae Hopkins, a major forest pest.</title>
        <authorList>
            <person name="Keeling C.I."/>
            <person name="Yuen M.M."/>
            <person name="Liao N.Y."/>
            <person name="Docking T.R."/>
            <person name="Chan S.K."/>
            <person name="Taylor G.A."/>
            <person name="Palmquist D.L."/>
            <person name="Jackman S.D."/>
            <person name="Nguyen A."/>
            <person name="Li M."/>
            <person name="Henderson H."/>
            <person name="Janes J.K."/>
            <person name="Zhao Y."/>
            <person name="Pandoh P."/>
            <person name="Moore R."/>
            <person name="Sperling F.A."/>
            <person name="Huber D.P."/>
            <person name="Birol I."/>
            <person name="Jones S.J."/>
            <person name="Bohlmann J."/>
        </authorList>
    </citation>
    <scope>NUCLEOTIDE SEQUENCE</scope>
</reference>
<dbReference type="GO" id="GO:0098552">
    <property type="term" value="C:side of membrane"/>
    <property type="evidence" value="ECO:0007669"/>
    <property type="project" value="UniProtKB-KW"/>
</dbReference>
<evidence type="ECO:0000256" key="5">
    <source>
        <dbReference type="ARBA" id="ARBA00022989"/>
    </source>
</evidence>
<keyword evidence="6" id="KW-0472">Membrane</keyword>
<sequence length="200" mass="21941">MLKIVTCFVAFTALLGLVSGSVSQCYHCNSYFCGDTYNAQLGAVTSCSDLYKNAKLYSSRLINQETRFRLSSVDSDDDIETLTSQTPSEPEQGPNARVFDIKRIFWEIFNKGEIDEYTEFVCVKVNYNESSQTKTYRGCVPKATKSISTACEFVNQKVIGASTGTISSCHTCNTNLCNSGVNLGTSLLTMGVALVFKSLL</sequence>
<dbReference type="InterPro" id="IPR050975">
    <property type="entry name" value="Sleep_regulator"/>
</dbReference>
<dbReference type="KEGG" id="dpa:109546777"/>
<organism evidence="10 11">
    <name type="scientific">Dendroctonus ponderosae</name>
    <name type="common">Mountain pine beetle</name>
    <dbReference type="NCBI Taxonomy" id="77166"/>
    <lineage>
        <taxon>Eukaryota</taxon>
        <taxon>Metazoa</taxon>
        <taxon>Ecdysozoa</taxon>
        <taxon>Arthropoda</taxon>
        <taxon>Hexapoda</taxon>
        <taxon>Insecta</taxon>
        <taxon>Pterygota</taxon>
        <taxon>Neoptera</taxon>
        <taxon>Endopterygota</taxon>
        <taxon>Coleoptera</taxon>
        <taxon>Polyphaga</taxon>
        <taxon>Cucujiformia</taxon>
        <taxon>Curculionidae</taxon>
        <taxon>Scolytinae</taxon>
        <taxon>Dendroctonus</taxon>
    </lineage>
</organism>
<evidence type="ECO:0000256" key="7">
    <source>
        <dbReference type="ARBA" id="ARBA00023180"/>
    </source>
</evidence>
<feature type="signal peptide" evidence="9">
    <location>
        <begin position="1"/>
        <end position="20"/>
    </location>
</feature>
<dbReference type="RefSeq" id="XP_019773446.1">
    <property type="nucleotide sequence ID" value="XM_019917887.1"/>
</dbReference>
<dbReference type="GO" id="GO:0030431">
    <property type="term" value="P:sleep"/>
    <property type="evidence" value="ECO:0007669"/>
    <property type="project" value="InterPro"/>
</dbReference>
<evidence type="ECO:0000313" key="10">
    <source>
        <dbReference type="EnsemblMetazoa" id="XP_019773446.1"/>
    </source>
</evidence>
<keyword evidence="11" id="KW-1185">Reference proteome</keyword>
<accession>A0AAR5QJS9</accession>
<evidence type="ECO:0008006" key="12">
    <source>
        <dbReference type="Google" id="ProtNLM"/>
    </source>
</evidence>
<evidence type="ECO:0000256" key="1">
    <source>
        <dbReference type="ARBA" id="ARBA00004589"/>
    </source>
</evidence>
<evidence type="ECO:0000256" key="8">
    <source>
        <dbReference type="ARBA" id="ARBA00023288"/>
    </source>
</evidence>
<feature type="chain" id="PRO_5043636128" description="Protein sleepless" evidence="9">
    <location>
        <begin position="21"/>
        <end position="200"/>
    </location>
</feature>
<keyword evidence="7" id="KW-0325">Glycoprotein</keyword>
<dbReference type="EnsemblMetazoa" id="XM_019917887.1">
    <property type="protein sequence ID" value="XP_019773446.1"/>
    <property type="gene ID" value="LOC109546777"/>
</dbReference>
<proteinExistence type="predicted"/>
<keyword evidence="8" id="KW-0449">Lipoprotein</keyword>
<comment type="subcellular location">
    <subcellularLocation>
        <location evidence="1">Membrane</location>
        <topology evidence="1">Lipid-anchor</topology>
        <topology evidence="1">GPI-anchor</topology>
    </subcellularLocation>
</comment>
<keyword evidence="5" id="KW-1133">Transmembrane helix</keyword>
<protein>
    <recommendedName>
        <fullName evidence="12">Protein sleepless</fullName>
    </recommendedName>
</protein>